<feature type="transmembrane region" description="Helical" evidence="1">
    <location>
        <begin position="5"/>
        <end position="24"/>
    </location>
</feature>
<reference evidence="3" key="1">
    <citation type="submission" date="2016-11" db="EMBL/GenBank/DDBJ databases">
        <authorList>
            <person name="Varghese N."/>
            <person name="Submissions S."/>
        </authorList>
    </citation>
    <scope>NUCLEOTIDE SEQUENCE [LARGE SCALE GENOMIC DNA]</scope>
    <source>
        <strain evidence="3">DSM 26898</strain>
    </source>
</reference>
<feature type="transmembrane region" description="Helical" evidence="1">
    <location>
        <begin position="36"/>
        <end position="58"/>
    </location>
</feature>
<keyword evidence="1" id="KW-1133">Transmembrane helix</keyword>
<keyword evidence="1" id="KW-0812">Transmembrane</keyword>
<accession>A0A1M4WFR2</accession>
<sequence length="67" mass="8161">MIIFWIFLLIVFIFMCGYFIIVDFNYPEGETLKIDFYIHASIVILLFIVFVYYTVYLFKEIKKSIKN</sequence>
<proteinExistence type="predicted"/>
<dbReference type="AlphaFoldDB" id="A0A1M4WFR2"/>
<protein>
    <submittedName>
        <fullName evidence="2">Uncharacterized protein</fullName>
    </submittedName>
</protein>
<gene>
    <name evidence="2" type="ORF">SAMN05444408_104160</name>
</gene>
<name>A0A1M4WFR2_9FLAO</name>
<evidence type="ECO:0000313" key="2">
    <source>
        <dbReference type="EMBL" id="SHE79913.1"/>
    </source>
</evidence>
<dbReference type="Proteomes" id="UP000184236">
    <property type="component" value="Unassembled WGS sequence"/>
</dbReference>
<evidence type="ECO:0000256" key="1">
    <source>
        <dbReference type="SAM" id="Phobius"/>
    </source>
</evidence>
<keyword evidence="1" id="KW-0472">Membrane</keyword>
<keyword evidence="3" id="KW-1185">Reference proteome</keyword>
<evidence type="ECO:0000313" key="3">
    <source>
        <dbReference type="Proteomes" id="UP000184236"/>
    </source>
</evidence>
<organism evidence="2 3">
    <name type="scientific">Chryseobacterium takakiae</name>
    <dbReference type="NCBI Taxonomy" id="1302685"/>
    <lineage>
        <taxon>Bacteria</taxon>
        <taxon>Pseudomonadati</taxon>
        <taxon>Bacteroidota</taxon>
        <taxon>Flavobacteriia</taxon>
        <taxon>Flavobacteriales</taxon>
        <taxon>Weeksellaceae</taxon>
        <taxon>Chryseobacterium group</taxon>
        <taxon>Chryseobacterium</taxon>
    </lineage>
</organism>
<dbReference type="STRING" id="1302685.SAMN05444408_104160"/>
<dbReference type="EMBL" id="FQVO01000004">
    <property type="protein sequence ID" value="SHE79913.1"/>
    <property type="molecule type" value="Genomic_DNA"/>
</dbReference>